<keyword evidence="1" id="KW-0812">Transmembrane</keyword>
<sequence length="87" mass="9865">MDTLNTIVQIVLMIVGLVCYVAVIKELWDDNSTYGIIILVTTLCTGIGGFVLFIWGWFQHELRPTMIVWTVVNLLLVTMQILFGSLF</sequence>
<keyword evidence="1" id="KW-0472">Membrane</keyword>
<dbReference type="EMBL" id="UINC01036058">
    <property type="protein sequence ID" value="SVB29440.1"/>
    <property type="molecule type" value="Genomic_DNA"/>
</dbReference>
<keyword evidence="1" id="KW-1133">Transmembrane helix</keyword>
<gene>
    <name evidence="2" type="ORF">METZ01_LOCUS182294</name>
</gene>
<organism evidence="2">
    <name type="scientific">marine metagenome</name>
    <dbReference type="NCBI Taxonomy" id="408172"/>
    <lineage>
        <taxon>unclassified sequences</taxon>
        <taxon>metagenomes</taxon>
        <taxon>ecological metagenomes</taxon>
    </lineage>
</organism>
<evidence type="ECO:0000313" key="2">
    <source>
        <dbReference type="EMBL" id="SVB29440.1"/>
    </source>
</evidence>
<feature type="transmembrane region" description="Helical" evidence="1">
    <location>
        <begin position="6"/>
        <end position="24"/>
    </location>
</feature>
<name>A0A382CTF4_9ZZZZ</name>
<feature type="transmembrane region" description="Helical" evidence="1">
    <location>
        <begin position="36"/>
        <end position="58"/>
    </location>
</feature>
<accession>A0A382CTF4</accession>
<reference evidence="2" key="1">
    <citation type="submission" date="2018-05" db="EMBL/GenBank/DDBJ databases">
        <authorList>
            <person name="Lanie J.A."/>
            <person name="Ng W.-L."/>
            <person name="Kazmierczak K.M."/>
            <person name="Andrzejewski T.M."/>
            <person name="Davidsen T.M."/>
            <person name="Wayne K.J."/>
            <person name="Tettelin H."/>
            <person name="Glass J.I."/>
            <person name="Rusch D."/>
            <person name="Podicherti R."/>
            <person name="Tsui H.-C.T."/>
            <person name="Winkler M.E."/>
        </authorList>
    </citation>
    <scope>NUCLEOTIDE SEQUENCE</scope>
</reference>
<dbReference type="AlphaFoldDB" id="A0A382CTF4"/>
<protein>
    <submittedName>
        <fullName evidence="2">Uncharacterized protein</fullName>
    </submittedName>
</protein>
<proteinExistence type="predicted"/>
<feature type="transmembrane region" description="Helical" evidence="1">
    <location>
        <begin position="64"/>
        <end position="83"/>
    </location>
</feature>
<evidence type="ECO:0000256" key="1">
    <source>
        <dbReference type="SAM" id="Phobius"/>
    </source>
</evidence>